<dbReference type="InterPro" id="IPR012341">
    <property type="entry name" value="6hp_glycosidase-like_sf"/>
</dbReference>
<evidence type="ECO:0000313" key="3">
    <source>
        <dbReference type="Proteomes" id="UP001144471"/>
    </source>
</evidence>
<organism evidence="2 3">
    <name type="scientific">Propionigenium maris DSM 9537</name>
    <dbReference type="NCBI Taxonomy" id="1123000"/>
    <lineage>
        <taxon>Bacteria</taxon>
        <taxon>Fusobacteriati</taxon>
        <taxon>Fusobacteriota</taxon>
        <taxon>Fusobacteriia</taxon>
        <taxon>Fusobacteriales</taxon>
        <taxon>Fusobacteriaceae</taxon>
        <taxon>Propionigenium</taxon>
    </lineage>
</organism>
<dbReference type="InterPro" id="IPR036249">
    <property type="entry name" value="Thioredoxin-like_sf"/>
</dbReference>
<name>A0A9W6LNW9_9FUSO</name>
<accession>A0A9W6LNW9</accession>
<proteinExistence type="predicted"/>
<dbReference type="GO" id="GO:0005975">
    <property type="term" value="P:carbohydrate metabolic process"/>
    <property type="evidence" value="ECO:0007669"/>
    <property type="project" value="InterPro"/>
</dbReference>
<dbReference type="PIRSF" id="PIRSF006402">
    <property type="entry name" value="UCP006402_thioredoxin"/>
    <property type="match status" value="1"/>
</dbReference>
<dbReference type="AlphaFoldDB" id="A0A9W6LNW9"/>
<dbReference type="PANTHER" id="PTHR42899:SF1">
    <property type="entry name" value="SPERMATOGENESIS-ASSOCIATED PROTEIN 20"/>
    <property type="match status" value="1"/>
</dbReference>
<dbReference type="InterPro" id="IPR004879">
    <property type="entry name" value="Ssp411-like_TRX"/>
</dbReference>
<gene>
    <name evidence="2" type="primary">yyaL</name>
    <name evidence="2" type="ORF">PM10SUCC1_33250</name>
</gene>
<dbReference type="Pfam" id="PF03190">
    <property type="entry name" value="Thioredox_DsbH"/>
    <property type="match status" value="1"/>
</dbReference>
<dbReference type="Gene3D" id="3.40.30.10">
    <property type="entry name" value="Glutaredoxin"/>
    <property type="match status" value="1"/>
</dbReference>
<dbReference type="CDD" id="cd02955">
    <property type="entry name" value="SSP411"/>
    <property type="match status" value="1"/>
</dbReference>
<dbReference type="SUPFAM" id="SSF52833">
    <property type="entry name" value="Thioredoxin-like"/>
    <property type="match status" value="1"/>
</dbReference>
<dbReference type="EMBL" id="BSDY01000025">
    <property type="protein sequence ID" value="GLI57811.1"/>
    <property type="molecule type" value="Genomic_DNA"/>
</dbReference>
<dbReference type="PANTHER" id="PTHR42899">
    <property type="entry name" value="SPERMATOGENESIS-ASSOCIATED PROTEIN 20"/>
    <property type="match status" value="1"/>
</dbReference>
<feature type="domain" description="Spermatogenesis-associated protein 20-like TRX" evidence="1">
    <location>
        <begin position="7"/>
        <end position="150"/>
    </location>
</feature>
<comment type="caution">
    <text evidence="2">The sequence shown here is derived from an EMBL/GenBank/DDBJ whole genome shotgun (WGS) entry which is preliminary data.</text>
</comment>
<dbReference type="Proteomes" id="UP001144471">
    <property type="component" value="Unassembled WGS sequence"/>
</dbReference>
<dbReference type="RefSeq" id="WP_281837486.1">
    <property type="nucleotide sequence ID" value="NZ_BSDY01000025.1"/>
</dbReference>
<evidence type="ECO:0000313" key="2">
    <source>
        <dbReference type="EMBL" id="GLI57811.1"/>
    </source>
</evidence>
<dbReference type="Gene3D" id="1.50.10.10">
    <property type="match status" value="1"/>
</dbReference>
<dbReference type="InterPro" id="IPR008928">
    <property type="entry name" value="6-hairpin_glycosidase_sf"/>
</dbReference>
<dbReference type="InterPro" id="IPR024705">
    <property type="entry name" value="Ssp411"/>
</dbReference>
<dbReference type="SUPFAM" id="SSF48208">
    <property type="entry name" value="Six-hairpin glycosidases"/>
    <property type="match status" value="1"/>
</dbReference>
<sequence>MIDFNRNNLDLGASPYLHQHKDNPINWQEWKEEVLQYAKDNNKLIFLSIGYSTCHWCHAMAGEAFQDDEVARYLNTHFVSIKVDREQRPDIDGFFMDFISEVGGQGGWPLNVFLRPNLSPIFALTYAPVREKYGRPSFLSVLKGVRKMETSYEYVEEEGHKEEERAPSLEEIIDIITSYFDKEYGGFGRDEKFPPHSTLLFLLSYYSVKKDAGILPLIEETLDSIALGGLHDHLQGGFFRYCIDREWKIPHFEKMLYDQALLLWVFSSAYKVLKKEEYRQAANKIISCLEETFQEGSLFYTAQDADTLHREGATYLWSWEELTKALSAAELGLLSTVYQISSEGNFYGKIHLNRKNFMPVFSIEEKLLGIRNSRPHPFVDKKILTSWNALTGIGLIMHWRATEERSSLYKAQNLLKELLDLHYRNGDLAHSSLDGNLQNGEFMGDYASLLLFVTYLHEEGGEYSNLMNRLLDKLISFKGRRWIESRNSDFREVGALPYDTPVPSSISMAELAILRTDIFSDGYLRPLNFTDPVSCDFHNMVSLFTKGFLQVVESDSPLSWKDLPLNAVQLKG</sequence>
<reference evidence="2" key="1">
    <citation type="submission" date="2022-12" db="EMBL/GenBank/DDBJ databases">
        <title>Reference genome sequencing for broad-spectrum identification of bacterial and archaeal isolates by mass spectrometry.</title>
        <authorList>
            <person name="Sekiguchi Y."/>
            <person name="Tourlousse D.M."/>
        </authorList>
    </citation>
    <scope>NUCLEOTIDE SEQUENCE</scope>
    <source>
        <strain evidence="2">10succ1</strain>
    </source>
</reference>
<keyword evidence="3" id="KW-1185">Reference proteome</keyword>
<protein>
    <recommendedName>
        <fullName evidence="1">Spermatogenesis-associated protein 20-like TRX domain-containing protein</fullName>
    </recommendedName>
</protein>
<evidence type="ECO:0000259" key="1">
    <source>
        <dbReference type="Pfam" id="PF03190"/>
    </source>
</evidence>